<accession>A0ABV3Z3P0</accession>
<feature type="signal peptide" evidence="1">
    <location>
        <begin position="1"/>
        <end position="23"/>
    </location>
</feature>
<evidence type="ECO:0000313" key="2">
    <source>
        <dbReference type="EMBL" id="MEX6633098.1"/>
    </source>
</evidence>
<proteinExistence type="predicted"/>
<sequence length="177" mass="19702">MNKQFLSVSAVALTLLVPNVTFAQEMNPIDNCRENTDGKKDRIACLEAALRTYIGDTNSIATADSSDQVTAMPNKDQPTGLGAEQVVARNQTISETDAKNSEKDVIASLTDFAVTRSGTYVFFLDNGQIWKQKPADSNRFRLSKKRDYTVKVSQGALSGYRLEIEEMRRSMLVERIK</sequence>
<dbReference type="Proteomes" id="UP001560685">
    <property type="component" value="Unassembled WGS sequence"/>
</dbReference>
<keyword evidence="1" id="KW-0732">Signal</keyword>
<dbReference type="RefSeq" id="WP_369313042.1">
    <property type="nucleotide sequence ID" value="NZ_JBEHZE010000001.1"/>
</dbReference>
<organism evidence="2 3">
    <name type="scientific">Hyphococcus lacteus</name>
    <dbReference type="NCBI Taxonomy" id="3143536"/>
    <lineage>
        <taxon>Bacteria</taxon>
        <taxon>Pseudomonadati</taxon>
        <taxon>Pseudomonadota</taxon>
        <taxon>Alphaproteobacteria</taxon>
        <taxon>Parvularculales</taxon>
        <taxon>Parvularculaceae</taxon>
        <taxon>Hyphococcus</taxon>
    </lineage>
</organism>
<dbReference type="EMBL" id="JBEHZE010000001">
    <property type="protein sequence ID" value="MEX6633098.1"/>
    <property type="molecule type" value="Genomic_DNA"/>
</dbReference>
<protein>
    <submittedName>
        <fullName evidence="2">Uncharacterized protein</fullName>
    </submittedName>
</protein>
<feature type="chain" id="PRO_5046987163" evidence="1">
    <location>
        <begin position="24"/>
        <end position="177"/>
    </location>
</feature>
<keyword evidence="3" id="KW-1185">Reference proteome</keyword>
<gene>
    <name evidence="2" type="ORF">ABFZ84_06000</name>
</gene>
<name>A0ABV3Z3P0_9PROT</name>
<evidence type="ECO:0000313" key="3">
    <source>
        <dbReference type="Proteomes" id="UP001560685"/>
    </source>
</evidence>
<evidence type="ECO:0000256" key="1">
    <source>
        <dbReference type="SAM" id="SignalP"/>
    </source>
</evidence>
<comment type="caution">
    <text evidence="2">The sequence shown here is derived from an EMBL/GenBank/DDBJ whole genome shotgun (WGS) entry which is preliminary data.</text>
</comment>
<reference evidence="2 3" key="1">
    <citation type="submission" date="2024-05" db="EMBL/GenBank/DDBJ databases">
        <title>Three bacterial strains, DH-69, EH-24, and ECK-19 isolated from coastal sediments.</title>
        <authorList>
            <person name="Ye Y.-Q."/>
            <person name="Du Z.-J."/>
        </authorList>
    </citation>
    <scope>NUCLEOTIDE SEQUENCE [LARGE SCALE GENOMIC DNA]</scope>
    <source>
        <strain evidence="2 3">ECK-19</strain>
    </source>
</reference>